<feature type="region of interest" description="Disordered" evidence="3">
    <location>
        <begin position="464"/>
        <end position="531"/>
    </location>
</feature>
<sequence>MDDDPVPLIRKRQARHLRPAGRTRLGEDEAETAAEGSTDGSRPGTPSESPATLAAKLKKKNKLATRLSFGGDEEEGPAFSVKKSNLSRNISLREHPNLSSDVGPATPAAAQRPSYSAEELASLKANTPTTALRGRARHPFVLDDDDDGAGSGSGMDEATYEHLMGKVDDMELDAVAPGTPSADDLAIPTQSHIAAAREKRTTARKLPILTDPENVSFNNEEDYISLDVSRPFGERPKEGSGPHPESRLMREDDEVGEGDDDAAEYTGAQERIAIGKKAREKEAKKRRADLVEVIDEAEADSDDSESREWELAQVRRAAPARLSPPPERKRETYHAPPIPTVTPIPTLAAQQARLSLLLEDLTDRHVQNTKALDGVEKERDDLTKNETRVRNEVEAVGIRWGEAKALREWVEALAEFLDVKFPLLEKLEDEQISLLSERAGMINQRRQEDDSDDVALFLGIPHTRPLSDDQTDAADGLGGAPAGDSAYSATRRGRRLARMSRRSSRPPRTINKQYGREEEEGFSTDSDLPPGENADLLAALGDLSERVSTLLSDVRSEEFRDPRKGVGRRFSAWRERSKDEYENAWGGLAAVGAWEFWARLEMAGWNPLDDDRSLDSFQWYDALYQYSRPREDEDDPMEEPPLGPDGDLVSSLVSSAIVPRLCTLISGGAFDPYSANHVRRIIEVTEQVEACIGREADKFKVLCRTVLHSFTNEITASLTMVLPLLAEGGKATFDPAAIPARKRYLQRRLKLLSNLLAWRKYAGGGEIDIDRLLGQVMTPIGVAGWEAGGEDVLRRAAAMVPTQLLPPRLSARLM</sequence>
<feature type="region of interest" description="Disordered" evidence="3">
    <location>
        <begin position="227"/>
        <end position="342"/>
    </location>
</feature>
<feature type="compositionally biased region" description="Basic residues" evidence="3">
    <location>
        <begin position="9"/>
        <end position="21"/>
    </location>
</feature>
<dbReference type="GO" id="GO:0071008">
    <property type="term" value="C:U2-type post-mRNA release spliceosomal complex"/>
    <property type="evidence" value="ECO:0007669"/>
    <property type="project" value="InterPro"/>
</dbReference>
<evidence type="ECO:0000256" key="1">
    <source>
        <dbReference type="ARBA" id="ARBA00004123"/>
    </source>
</evidence>
<reference evidence="4 5" key="1">
    <citation type="journal article" date="2016" name="Mol. Biol. Evol.">
        <title>Comparative Genomics of Early-Diverging Mushroom-Forming Fungi Provides Insights into the Origins of Lignocellulose Decay Capabilities.</title>
        <authorList>
            <person name="Nagy L.G."/>
            <person name="Riley R."/>
            <person name="Tritt A."/>
            <person name="Adam C."/>
            <person name="Daum C."/>
            <person name="Floudas D."/>
            <person name="Sun H."/>
            <person name="Yadav J.S."/>
            <person name="Pangilinan J."/>
            <person name="Larsson K.H."/>
            <person name="Matsuura K."/>
            <person name="Barry K."/>
            <person name="Labutti K."/>
            <person name="Kuo R."/>
            <person name="Ohm R.A."/>
            <person name="Bhattacharya S.S."/>
            <person name="Shirouzu T."/>
            <person name="Yoshinaga Y."/>
            <person name="Martin F.M."/>
            <person name="Grigoriev I.V."/>
            <person name="Hibbett D.S."/>
        </authorList>
    </citation>
    <scope>NUCLEOTIDE SEQUENCE [LARGE SCALE GENOMIC DNA]</scope>
    <source>
        <strain evidence="4 5">HHB12733</strain>
    </source>
</reference>
<feature type="compositionally biased region" description="Acidic residues" evidence="3">
    <location>
        <begin position="251"/>
        <end position="263"/>
    </location>
</feature>
<protein>
    <recommendedName>
        <fullName evidence="6">GCFC-domain-containing protein</fullName>
    </recommendedName>
</protein>
<feature type="region of interest" description="Disordered" evidence="3">
    <location>
        <begin position="1"/>
        <end position="51"/>
    </location>
</feature>
<evidence type="ECO:0000313" key="4">
    <source>
        <dbReference type="EMBL" id="KZT57254.1"/>
    </source>
</evidence>
<dbReference type="STRING" id="1353952.A0A165FVL5"/>
<keyword evidence="2" id="KW-0539">Nucleus</keyword>
<gene>
    <name evidence="4" type="ORF">CALCODRAFT_496388</name>
</gene>
<evidence type="ECO:0000256" key="3">
    <source>
        <dbReference type="SAM" id="MobiDB-lite"/>
    </source>
</evidence>
<dbReference type="PANTHER" id="PTHR12214">
    <property type="entry name" value="GC-RICH SEQUENCE DNA-BINDING FACTOR"/>
    <property type="match status" value="1"/>
</dbReference>
<dbReference type="PANTHER" id="PTHR12214:SF0">
    <property type="entry name" value="LD29489P"/>
    <property type="match status" value="1"/>
</dbReference>
<dbReference type="Pfam" id="PF15458">
    <property type="entry name" value="NTR2"/>
    <property type="match status" value="1"/>
</dbReference>
<keyword evidence="5" id="KW-1185">Reference proteome</keyword>
<feature type="compositionally biased region" description="Polar residues" evidence="3">
    <location>
        <begin position="38"/>
        <end position="50"/>
    </location>
</feature>
<evidence type="ECO:0008006" key="6">
    <source>
        <dbReference type="Google" id="ProtNLM"/>
    </source>
</evidence>
<dbReference type="InterPro" id="IPR012890">
    <property type="entry name" value="GCFC2-like"/>
</dbReference>
<feature type="compositionally biased region" description="Basic and acidic residues" evidence="3">
    <location>
        <begin position="232"/>
        <end position="250"/>
    </location>
</feature>
<evidence type="ECO:0000256" key="2">
    <source>
        <dbReference type="ARBA" id="ARBA00023242"/>
    </source>
</evidence>
<feature type="compositionally biased region" description="Acidic residues" evidence="3">
    <location>
        <begin position="292"/>
        <end position="303"/>
    </location>
</feature>
<dbReference type="EMBL" id="KV423966">
    <property type="protein sequence ID" value="KZT57254.1"/>
    <property type="molecule type" value="Genomic_DNA"/>
</dbReference>
<feature type="compositionally biased region" description="Basic residues" evidence="3">
    <location>
        <begin position="491"/>
        <end position="505"/>
    </location>
</feature>
<name>A0A165FVL5_9BASI</name>
<dbReference type="AlphaFoldDB" id="A0A165FVL5"/>
<dbReference type="InterPro" id="IPR028211">
    <property type="entry name" value="Ntr2"/>
</dbReference>
<dbReference type="Proteomes" id="UP000076842">
    <property type="component" value="Unassembled WGS sequence"/>
</dbReference>
<organism evidence="4 5">
    <name type="scientific">Calocera cornea HHB12733</name>
    <dbReference type="NCBI Taxonomy" id="1353952"/>
    <lineage>
        <taxon>Eukaryota</taxon>
        <taxon>Fungi</taxon>
        <taxon>Dikarya</taxon>
        <taxon>Basidiomycota</taxon>
        <taxon>Agaricomycotina</taxon>
        <taxon>Dacrymycetes</taxon>
        <taxon>Dacrymycetales</taxon>
        <taxon>Dacrymycetaceae</taxon>
        <taxon>Calocera</taxon>
    </lineage>
</organism>
<dbReference type="OrthoDB" id="429427at2759"/>
<feature type="region of interest" description="Disordered" evidence="3">
    <location>
        <begin position="68"/>
        <end position="157"/>
    </location>
</feature>
<comment type="subcellular location">
    <subcellularLocation>
        <location evidence="1">Nucleus</location>
    </subcellularLocation>
</comment>
<dbReference type="GO" id="GO:0000390">
    <property type="term" value="P:spliceosomal complex disassembly"/>
    <property type="evidence" value="ECO:0007669"/>
    <property type="project" value="InterPro"/>
</dbReference>
<evidence type="ECO:0000313" key="5">
    <source>
        <dbReference type="Proteomes" id="UP000076842"/>
    </source>
</evidence>
<proteinExistence type="predicted"/>
<dbReference type="GO" id="GO:0003677">
    <property type="term" value="F:DNA binding"/>
    <property type="evidence" value="ECO:0007669"/>
    <property type="project" value="InterPro"/>
</dbReference>
<dbReference type="InParanoid" id="A0A165FVL5"/>
<accession>A0A165FVL5</accession>